<evidence type="ECO:0000313" key="1">
    <source>
        <dbReference type="EMBL" id="KAJ7644143.1"/>
    </source>
</evidence>
<proteinExistence type="predicted"/>
<name>A0AAD7CB58_9AGAR</name>
<sequence>MLDLPQEIVCAILAKLYYRNPPFSAPDYSTLCACSLVNSLWTDPAQTLLFRRITSDVVLSFTQFLAKYPDSRLLSHVRTVHITLSGSFTAFVSILEHCHGLYELTIAANGLFSLGPQSMARIATVQRSIRALRLMECSVQSPLLYQLLELFPQVQFLTIGVEIVASPPAWMPNFQLYELTLHRTPSSEVLTWLISSSHSSLRVLELRDLPSSSTSSNLAPCCPHIQSLRLMRYNTQTAAILKQCSNLTELVLLNVPTLVSLPALPPSLEHFTLFIQTYSTGIDMGPIVAVVDTLPRLRSLNLLGNPQEDQTTTLQAACDAKGVTMWSTPDKIWITEDPVIARFPRRLSVSNFYLMK</sequence>
<dbReference type="InterPro" id="IPR032675">
    <property type="entry name" value="LRR_dom_sf"/>
</dbReference>
<comment type="caution">
    <text evidence="1">The sequence shown here is derived from an EMBL/GenBank/DDBJ whole genome shotgun (WGS) entry which is preliminary data.</text>
</comment>
<evidence type="ECO:0000313" key="2">
    <source>
        <dbReference type="Proteomes" id="UP001221142"/>
    </source>
</evidence>
<gene>
    <name evidence="1" type="ORF">FB45DRAFT_783960</name>
</gene>
<protein>
    <recommendedName>
        <fullName evidence="3">F-box domain-containing protein</fullName>
    </recommendedName>
</protein>
<reference evidence="1" key="1">
    <citation type="submission" date="2023-03" db="EMBL/GenBank/DDBJ databases">
        <title>Massive genome expansion in bonnet fungi (Mycena s.s.) driven by repeated elements and novel gene families across ecological guilds.</title>
        <authorList>
            <consortium name="Lawrence Berkeley National Laboratory"/>
            <person name="Harder C.B."/>
            <person name="Miyauchi S."/>
            <person name="Viragh M."/>
            <person name="Kuo A."/>
            <person name="Thoen E."/>
            <person name="Andreopoulos B."/>
            <person name="Lu D."/>
            <person name="Skrede I."/>
            <person name="Drula E."/>
            <person name="Henrissat B."/>
            <person name="Morin E."/>
            <person name="Kohler A."/>
            <person name="Barry K."/>
            <person name="LaButti K."/>
            <person name="Morin E."/>
            <person name="Salamov A."/>
            <person name="Lipzen A."/>
            <person name="Mereny Z."/>
            <person name="Hegedus B."/>
            <person name="Baldrian P."/>
            <person name="Stursova M."/>
            <person name="Weitz H."/>
            <person name="Taylor A."/>
            <person name="Grigoriev I.V."/>
            <person name="Nagy L.G."/>
            <person name="Martin F."/>
            <person name="Kauserud H."/>
        </authorList>
    </citation>
    <scope>NUCLEOTIDE SEQUENCE</scope>
    <source>
        <strain evidence="1">9284</strain>
    </source>
</reference>
<keyword evidence="2" id="KW-1185">Reference proteome</keyword>
<evidence type="ECO:0008006" key="3">
    <source>
        <dbReference type="Google" id="ProtNLM"/>
    </source>
</evidence>
<organism evidence="1 2">
    <name type="scientific">Roridomyces roridus</name>
    <dbReference type="NCBI Taxonomy" id="1738132"/>
    <lineage>
        <taxon>Eukaryota</taxon>
        <taxon>Fungi</taxon>
        <taxon>Dikarya</taxon>
        <taxon>Basidiomycota</taxon>
        <taxon>Agaricomycotina</taxon>
        <taxon>Agaricomycetes</taxon>
        <taxon>Agaricomycetidae</taxon>
        <taxon>Agaricales</taxon>
        <taxon>Marasmiineae</taxon>
        <taxon>Mycenaceae</taxon>
        <taxon>Roridomyces</taxon>
    </lineage>
</organism>
<dbReference type="EMBL" id="JARKIF010000003">
    <property type="protein sequence ID" value="KAJ7644143.1"/>
    <property type="molecule type" value="Genomic_DNA"/>
</dbReference>
<dbReference type="Gene3D" id="3.80.10.10">
    <property type="entry name" value="Ribonuclease Inhibitor"/>
    <property type="match status" value="1"/>
</dbReference>
<dbReference type="SUPFAM" id="SSF52047">
    <property type="entry name" value="RNI-like"/>
    <property type="match status" value="1"/>
</dbReference>
<accession>A0AAD7CB58</accession>
<dbReference type="Proteomes" id="UP001221142">
    <property type="component" value="Unassembled WGS sequence"/>
</dbReference>
<dbReference type="AlphaFoldDB" id="A0AAD7CB58"/>